<evidence type="ECO:0000313" key="2">
    <source>
        <dbReference type="Proteomes" id="UP000309997"/>
    </source>
</evidence>
<name>A0ACC4AJV9_POPAL</name>
<comment type="caution">
    <text evidence="1">The sequence shown here is derived from an EMBL/GenBank/DDBJ whole genome shotgun (WGS) entry which is preliminary data.</text>
</comment>
<organism evidence="1 2">
    <name type="scientific">Populus alba</name>
    <name type="common">White poplar</name>
    <dbReference type="NCBI Taxonomy" id="43335"/>
    <lineage>
        <taxon>Eukaryota</taxon>
        <taxon>Viridiplantae</taxon>
        <taxon>Streptophyta</taxon>
        <taxon>Embryophyta</taxon>
        <taxon>Tracheophyta</taxon>
        <taxon>Spermatophyta</taxon>
        <taxon>Magnoliopsida</taxon>
        <taxon>eudicotyledons</taxon>
        <taxon>Gunneridae</taxon>
        <taxon>Pentapetalae</taxon>
        <taxon>rosids</taxon>
        <taxon>fabids</taxon>
        <taxon>Malpighiales</taxon>
        <taxon>Salicaceae</taxon>
        <taxon>Saliceae</taxon>
        <taxon>Populus</taxon>
    </lineage>
</organism>
<dbReference type="Proteomes" id="UP000309997">
    <property type="component" value="Unassembled WGS sequence"/>
</dbReference>
<feature type="non-terminal residue" evidence="1">
    <location>
        <position position="173"/>
    </location>
</feature>
<accession>A0ACC4AJV9</accession>
<proteinExistence type="predicted"/>
<protein>
    <submittedName>
        <fullName evidence="1">Uncharacterized protein</fullName>
    </submittedName>
</protein>
<reference evidence="1 2" key="1">
    <citation type="journal article" date="2024" name="Plant Biotechnol. J.">
        <title>Genome and CRISPR/Cas9 system of a widespread forest tree (Populus alba) in the world.</title>
        <authorList>
            <person name="Liu Y.J."/>
            <person name="Jiang P.F."/>
            <person name="Han X.M."/>
            <person name="Li X.Y."/>
            <person name="Wang H.M."/>
            <person name="Wang Y.J."/>
            <person name="Wang X.X."/>
            <person name="Zeng Q.Y."/>
        </authorList>
    </citation>
    <scope>NUCLEOTIDE SEQUENCE [LARGE SCALE GENOMIC DNA]</scope>
    <source>
        <strain evidence="2">cv. PAL-ZL1</strain>
    </source>
</reference>
<dbReference type="EMBL" id="RCHU02000018">
    <property type="protein sequence ID" value="KAL3566254.1"/>
    <property type="molecule type" value="Genomic_DNA"/>
</dbReference>
<evidence type="ECO:0000313" key="1">
    <source>
        <dbReference type="EMBL" id="KAL3566254.1"/>
    </source>
</evidence>
<keyword evidence="2" id="KW-1185">Reference proteome</keyword>
<sequence length="173" mass="19265">MKMVVLASPVSTLQALSFSDSSPPYKLVHDHPSLTLLSNCKTLQTLKQIHSQIIKTGLHNTHFALSKLIEFCAVSPHGDLSYALSLFKTIRNPNHVIWNHMIRGLSSSESPFLALEYYVHMISSGTEPNEYTFPSIIKSCTKIRGAHEGKQVHAHVLKLGLEHNAFVHTSLIN</sequence>
<gene>
    <name evidence="1" type="ORF">D5086_031669</name>
</gene>